<keyword evidence="2" id="KW-1133">Transmembrane helix</keyword>
<gene>
    <name evidence="4" type="ORF">SAMN05444362_102467</name>
</gene>
<evidence type="ECO:0000259" key="3">
    <source>
        <dbReference type="Pfam" id="PF19904"/>
    </source>
</evidence>
<dbReference type="EMBL" id="FQUC01000002">
    <property type="protein sequence ID" value="SHE90932.1"/>
    <property type="molecule type" value="Genomic_DNA"/>
</dbReference>
<keyword evidence="2" id="KW-0472">Membrane</keyword>
<dbReference type="OrthoDB" id="1044679at2"/>
<dbReference type="Proteomes" id="UP000184480">
    <property type="component" value="Unassembled WGS sequence"/>
</dbReference>
<evidence type="ECO:0000256" key="2">
    <source>
        <dbReference type="SAM" id="Phobius"/>
    </source>
</evidence>
<sequence>MRFFTLTVILIFLPICTILGEPTLNSLFKELDEKIKHKDVYIELKNSRIENLKIEKRKLSSSPLLSYALNQSLYSEYKSYISDSAIFYLNENLKIAENLNDQSRINETSIALAYLFTSLGSYKEAIDIVAKVNPHLFDERQKVAYYSTSRYIYSGLTLYTQDMRNKDRYRKISHAYADTLLMIADKNSEEYLKIQEINLREKREINQALLVNDKRLALTKEGTPEFAYVAFHRALLYRFSENHDMEKRYLLLSAISDVKSAIKDNASITMLSDILMKEGDVDRAHYYVRYSLDNINDYNTRIRSSEILNIQAIIDKAYQQKNDEQKKTLSIFLIVISVLSVLLIISVCYVYKQMRKGIMISKHLKESNSKLNQLNRKLSEMNKKLSDINSDAVEANKVKEEYIGYFLSECLNYIDKLDSFRKMANSKIKDNKIDELYKSTRNNELKDNELRELFTNFDTIFLHLFPNFIEKFNSLLLDEERIVLKKGEILNTELRIYALIRLGINDSNTIANFLGYSVNTIYNYRAKMKNKAKIAREDFEVAARRIGTFSRA</sequence>
<feature type="transmembrane region" description="Helical" evidence="2">
    <location>
        <begin position="329"/>
        <end position="351"/>
    </location>
</feature>
<organism evidence="4 5">
    <name type="scientific">Dysgonomonas macrotermitis</name>
    <dbReference type="NCBI Taxonomy" id="1346286"/>
    <lineage>
        <taxon>Bacteria</taxon>
        <taxon>Pseudomonadati</taxon>
        <taxon>Bacteroidota</taxon>
        <taxon>Bacteroidia</taxon>
        <taxon>Bacteroidales</taxon>
        <taxon>Dysgonomonadaceae</taxon>
        <taxon>Dysgonomonas</taxon>
    </lineage>
</organism>
<accession>A0A1M4XCI3</accession>
<keyword evidence="5" id="KW-1185">Reference proteome</keyword>
<dbReference type="Pfam" id="PF19904">
    <property type="entry name" value="DUF6377"/>
    <property type="match status" value="1"/>
</dbReference>
<protein>
    <recommendedName>
        <fullName evidence="3">DUF6377 domain-containing protein</fullName>
    </recommendedName>
</protein>
<keyword evidence="2" id="KW-0812">Transmembrane</keyword>
<dbReference type="STRING" id="1346286.SAMN05444362_102467"/>
<dbReference type="RefSeq" id="WP_062183958.1">
    <property type="nucleotide sequence ID" value="NZ_BBXL01000024.1"/>
</dbReference>
<evidence type="ECO:0000313" key="5">
    <source>
        <dbReference type="Proteomes" id="UP000184480"/>
    </source>
</evidence>
<dbReference type="AlphaFoldDB" id="A0A1M4XCI3"/>
<proteinExistence type="predicted"/>
<feature type="domain" description="DUF6377" evidence="3">
    <location>
        <begin position="257"/>
        <end position="511"/>
    </location>
</feature>
<keyword evidence="1" id="KW-0175">Coiled coil</keyword>
<evidence type="ECO:0000313" key="4">
    <source>
        <dbReference type="EMBL" id="SHE90932.1"/>
    </source>
</evidence>
<evidence type="ECO:0000256" key="1">
    <source>
        <dbReference type="SAM" id="Coils"/>
    </source>
</evidence>
<name>A0A1M4XCI3_9BACT</name>
<reference evidence="5" key="1">
    <citation type="submission" date="2016-11" db="EMBL/GenBank/DDBJ databases">
        <authorList>
            <person name="Varghese N."/>
            <person name="Submissions S."/>
        </authorList>
    </citation>
    <scope>NUCLEOTIDE SEQUENCE [LARGE SCALE GENOMIC DNA]</scope>
    <source>
        <strain evidence="5">DSM 27370</strain>
    </source>
</reference>
<feature type="coiled-coil region" evidence="1">
    <location>
        <begin position="364"/>
        <end position="391"/>
    </location>
</feature>
<dbReference type="InterPro" id="IPR045957">
    <property type="entry name" value="DUF6377"/>
</dbReference>